<evidence type="ECO:0000256" key="1">
    <source>
        <dbReference type="ARBA" id="ARBA00004128"/>
    </source>
</evidence>
<dbReference type="GO" id="GO:0061459">
    <property type="term" value="F:L-arginine transmembrane transporter activity"/>
    <property type="evidence" value="ECO:0007669"/>
    <property type="project" value="TreeGrafter"/>
</dbReference>
<dbReference type="GO" id="GO:0005302">
    <property type="term" value="F:L-tyrosine transmembrane transporter activity"/>
    <property type="evidence" value="ECO:0007669"/>
    <property type="project" value="TreeGrafter"/>
</dbReference>
<evidence type="ECO:0000256" key="7">
    <source>
        <dbReference type="ARBA" id="ARBA00022989"/>
    </source>
</evidence>
<proteinExistence type="inferred from homology"/>
<dbReference type="Pfam" id="PF01490">
    <property type="entry name" value="Aa_trans"/>
    <property type="match status" value="1"/>
</dbReference>
<dbReference type="GO" id="GO:0005290">
    <property type="term" value="F:L-histidine transmembrane transporter activity"/>
    <property type="evidence" value="ECO:0007669"/>
    <property type="project" value="TreeGrafter"/>
</dbReference>
<dbReference type="eggNOG" id="KOG1305">
    <property type="taxonomic scope" value="Eukaryota"/>
</dbReference>
<dbReference type="GO" id="GO:0015189">
    <property type="term" value="F:L-lysine transmembrane transporter activity"/>
    <property type="evidence" value="ECO:0007669"/>
    <property type="project" value="TreeGrafter"/>
</dbReference>
<dbReference type="OMA" id="NTICYIV"/>
<evidence type="ECO:0000256" key="4">
    <source>
        <dbReference type="ARBA" id="ARBA00022554"/>
    </source>
</evidence>
<evidence type="ECO:0000256" key="9">
    <source>
        <dbReference type="SAM" id="MobiDB-lite"/>
    </source>
</evidence>
<keyword evidence="7 10" id="KW-1133">Transmembrane helix</keyword>
<evidence type="ECO:0000256" key="5">
    <source>
        <dbReference type="ARBA" id="ARBA00022692"/>
    </source>
</evidence>
<feature type="transmembrane region" description="Helical" evidence="10">
    <location>
        <begin position="323"/>
        <end position="345"/>
    </location>
</feature>
<keyword evidence="13" id="KW-1185">Reference proteome</keyword>
<evidence type="ECO:0000256" key="8">
    <source>
        <dbReference type="ARBA" id="ARBA00023136"/>
    </source>
</evidence>
<feature type="transmembrane region" description="Helical" evidence="10">
    <location>
        <begin position="27"/>
        <end position="48"/>
    </location>
</feature>
<evidence type="ECO:0000256" key="6">
    <source>
        <dbReference type="ARBA" id="ARBA00022970"/>
    </source>
</evidence>
<protein>
    <recommendedName>
        <fullName evidence="11">Amino acid transporter transmembrane domain-containing protein</fullName>
    </recommendedName>
</protein>
<evidence type="ECO:0000259" key="11">
    <source>
        <dbReference type="Pfam" id="PF01490"/>
    </source>
</evidence>
<dbReference type="GeneID" id="17271691"/>
<sequence length="406" mass="41666">MTSMRPSSNDRLSQDALPLASPSGGKASVASCIINLASTCMGTGILALPSAYHLGGFASGTLLCIASAGLCSLSLKLLLSSGEKVKAPATFATVCEAALPNSGLLIDFAVIINCVGCAASYLIVAADCFSALGFPRKTCVLVAILAVSPASLFRNLDTLKASSSVAICCLIGIVLMVVVMGVVPTGSAFDPCPGVSAKVGPHGHCGGPVTWGSTAPMRVFCTLPLFVNAYTCQQNVYNAVGELANPTAARKAQVVYGSPLLPLLLYLVIASCGYLTFGDNVTSNIINAYPVTPYVSAARTVLGIVVLCNYPLQIFIRLDPAGFGFIHCSITVGVLFLTGFTAFSVTDLGAIVSLVGSTGATMIALIAPAAAHLLLTRSEPWDGVKYAAAGMLILGLLILPSKLFCE</sequence>
<dbReference type="PANTHER" id="PTHR22950:SF678">
    <property type="entry name" value="VACUOLAR AMINO ACID TRANSPORTER 5-RELATED"/>
    <property type="match status" value="1"/>
</dbReference>
<dbReference type="PANTHER" id="PTHR22950">
    <property type="entry name" value="AMINO ACID TRANSPORTER"/>
    <property type="match status" value="1"/>
</dbReference>
<feature type="transmembrane region" description="Helical" evidence="10">
    <location>
        <begin position="108"/>
        <end position="126"/>
    </location>
</feature>
<dbReference type="PaxDb" id="2903-EOD26145"/>
<feature type="domain" description="Amino acid transporter transmembrane" evidence="11">
    <location>
        <begin position="26"/>
        <end position="392"/>
    </location>
</feature>
<feature type="transmembrane region" description="Helical" evidence="10">
    <location>
        <begin position="60"/>
        <end position="79"/>
    </location>
</feature>
<evidence type="ECO:0000256" key="3">
    <source>
        <dbReference type="ARBA" id="ARBA00022448"/>
    </source>
</evidence>
<evidence type="ECO:0000256" key="2">
    <source>
        <dbReference type="ARBA" id="ARBA00008066"/>
    </source>
</evidence>
<keyword evidence="8 10" id="KW-0472">Membrane</keyword>
<dbReference type="InterPro" id="IPR013057">
    <property type="entry name" value="AA_transpt_TM"/>
</dbReference>
<keyword evidence="3" id="KW-0813">Transport</keyword>
<dbReference type="HOGENOM" id="CLU_678687_0_0_1"/>
<dbReference type="GO" id="GO:0005313">
    <property type="term" value="F:L-glutamate transmembrane transporter activity"/>
    <property type="evidence" value="ECO:0007669"/>
    <property type="project" value="TreeGrafter"/>
</dbReference>
<keyword evidence="5 10" id="KW-0812">Transmembrane</keyword>
<dbReference type="RefSeq" id="XP_005778574.1">
    <property type="nucleotide sequence ID" value="XM_005778517.1"/>
</dbReference>
<dbReference type="Proteomes" id="UP000013827">
    <property type="component" value="Unassembled WGS sequence"/>
</dbReference>
<feature type="transmembrane region" description="Helical" evidence="10">
    <location>
        <begin position="138"/>
        <end position="156"/>
    </location>
</feature>
<reference evidence="12" key="2">
    <citation type="submission" date="2024-10" db="UniProtKB">
        <authorList>
            <consortium name="EnsemblProtists"/>
        </authorList>
    </citation>
    <scope>IDENTIFICATION</scope>
</reference>
<feature type="transmembrane region" description="Helical" evidence="10">
    <location>
        <begin position="162"/>
        <end position="183"/>
    </location>
</feature>
<feature type="transmembrane region" description="Helical" evidence="10">
    <location>
        <begin position="386"/>
        <end position="404"/>
    </location>
</feature>
<name>A0A0D3JRL0_EMIH1</name>
<feature type="transmembrane region" description="Helical" evidence="10">
    <location>
        <begin position="260"/>
        <end position="277"/>
    </location>
</feature>
<feature type="compositionally biased region" description="Polar residues" evidence="9">
    <location>
        <begin position="1"/>
        <end position="11"/>
    </location>
</feature>
<accession>A0A0D3JRL0</accession>
<dbReference type="STRING" id="2903.R1EHI0"/>
<evidence type="ECO:0000313" key="13">
    <source>
        <dbReference type="Proteomes" id="UP000013827"/>
    </source>
</evidence>
<comment type="subcellular location">
    <subcellularLocation>
        <location evidence="1">Vacuole membrane</location>
        <topology evidence="1">Multi-pass membrane protein</topology>
    </subcellularLocation>
</comment>
<feature type="region of interest" description="Disordered" evidence="9">
    <location>
        <begin position="1"/>
        <end position="24"/>
    </location>
</feature>
<feature type="transmembrane region" description="Helical" evidence="10">
    <location>
        <begin position="351"/>
        <end position="374"/>
    </location>
</feature>
<evidence type="ECO:0000313" key="12">
    <source>
        <dbReference type="EnsemblProtists" id="EOD26145"/>
    </source>
</evidence>
<dbReference type="AlphaFoldDB" id="A0A0D3JRL0"/>
<keyword evidence="6" id="KW-0029">Amino-acid transport</keyword>
<dbReference type="GO" id="GO:0015194">
    <property type="term" value="F:L-serine transmembrane transporter activity"/>
    <property type="evidence" value="ECO:0007669"/>
    <property type="project" value="TreeGrafter"/>
</dbReference>
<dbReference type="EnsemblProtists" id="EOD26145">
    <property type="protein sequence ID" value="EOD26145"/>
    <property type="gene ID" value="EMIHUDRAFT_237062"/>
</dbReference>
<keyword evidence="4" id="KW-0926">Vacuole</keyword>
<comment type="similarity">
    <text evidence="2">Belongs to the amino acid/polyamine transporter 2 family.</text>
</comment>
<evidence type="ECO:0000256" key="10">
    <source>
        <dbReference type="SAM" id="Phobius"/>
    </source>
</evidence>
<dbReference type="KEGG" id="ehx:EMIHUDRAFT_237062"/>
<dbReference type="GO" id="GO:0005774">
    <property type="term" value="C:vacuolar membrane"/>
    <property type="evidence" value="ECO:0007669"/>
    <property type="project" value="UniProtKB-SubCell"/>
</dbReference>
<reference evidence="13" key="1">
    <citation type="journal article" date="2013" name="Nature">
        <title>Pan genome of the phytoplankton Emiliania underpins its global distribution.</title>
        <authorList>
            <person name="Read B.A."/>
            <person name="Kegel J."/>
            <person name="Klute M.J."/>
            <person name="Kuo A."/>
            <person name="Lefebvre S.C."/>
            <person name="Maumus F."/>
            <person name="Mayer C."/>
            <person name="Miller J."/>
            <person name="Monier A."/>
            <person name="Salamov A."/>
            <person name="Young J."/>
            <person name="Aguilar M."/>
            <person name="Claverie J.M."/>
            <person name="Frickenhaus S."/>
            <person name="Gonzalez K."/>
            <person name="Herman E.K."/>
            <person name="Lin Y.C."/>
            <person name="Napier J."/>
            <person name="Ogata H."/>
            <person name="Sarno A.F."/>
            <person name="Shmutz J."/>
            <person name="Schroeder D."/>
            <person name="de Vargas C."/>
            <person name="Verret F."/>
            <person name="von Dassow P."/>
            <person name="Valentin K."/>
            <person name="Van de Peer Y."/>
            <person name="Wheeler G."/>
            <person name="Dacks J.B."/>
            <person name="Delwiche C.F."/>
            <person name="Dyhrman S.T."/>
            <person name="Glockner G."/>
            <person name="John U."/>
            <person name="Richards T."/>
            <person name="Worden A.Z."/>
            <person name="Zhang X."/>
            <person name="Grigoriev I.V."/>
            <person name="Allen A.E."/>
            <person name="Bidle K."/>
            <person name="Borodovsky M."/>
            <person name="Bowler C."/>
            <person name="Brownlee C."/>
            <person name="Cock J.M."/>
            <person name="Elias M."/>
            <person name="Gladyshev V.N."/>
            <person name="Groth M."/>
            <person name="Guda C."/>
            <person name="Hadaegh A."/>
            <person name="Iglesias-Rodriguez M.D."/>
            <person name="Jenkins J."/>
            <person name="Jones B.M."/>
            <person name="Lawson T."/>
            <person name="Leese F."/>
            <person name="Lindquist E."/>
            <person name="Lobanov A."/>
            <person name="Lomsadze A."/>
            <person name="Malik S.B."/>
            <person name="Marsh M.E."/>
            <person name="Mackinder L."/>
            <person name="Mock T."/>
            <person name="Mueller-Roeber B."/>
            <person name="Pagarete A."/>
            <person name="Parker M."/>
            <person name="Probert I."/>
            <person name="Quesneville H."/>
            <person name="Raines C."/>
            <person name="Rensing S.A."/>
            <person name="Riano-Pachon D.M."/>
            <person name="Richier S."/>
            <person name="Rokitta S."/>
            <person name="Shiraiwa Y."/>
            <person name="Soanes D.M."/>
            <person name="van der Giezen M."/>
            <person name="Wahlund T.M."/>
            <person name="Williams B."/>
            <person name="Wilson W."/>
            <person name="Wolfe G."/>
            <person name="Wurch L.L."/>
        </authorList>
    </citation>
    <scope>NUCLEOTIDE SEQUENCE</scope>
</reference>
<organism evidence="12 13">
    <name type="scientific">Emiliania huxleyi (strain CCMP1516)</name>
    <dbReference type="NCBI Taxonomy" id="280463"/>
    <lineage>
        <taxon>Eukaryota</taxon>
        <taxon>Haptista</taxon>
        <taxon>Haptophyta</taxon>
        <taxon>Prymnesiophyceae</taxon>
        <taxon>Isochrysidales</taxon>
        <taxon>Noelaerhabdaceae</taxon>
        <taxon>Emiliania</taxon>
    </lineage>
</organism>